<organism evidence="3 4">
    <name type="scientific">Lactiplantibacillus songbeiensis</name>
    <dbReference type="NCBI Taxonomy" id="2559920"/>
    <lineage>
        <taxon>Bacteria</taxon>
        <taxon>Bacillati</taxon>
        <taxon>Bacillota</taxon>
        <taxon>Bacilli</taxon>
        <taxon>Lactobacillales</taxon>
        <taxon>Lactobacillaceae</taxon>
        <taxon>Lactiplantibacillus</taxon>
    </lineage>
</organism>
<protein>
    <submittedName>
        <fullName evidence="3">Cell surface protein</fullName>
    </submittedName>
</protein>
<keyword evidence="2" id="KW-1133">Transmembrane helix</keyword>
<evidence type="ECO:0000256" key="2">
    <source>
        <dbReference type="SAM" id="Phobius"/>
    </source>
</evidence>
<feature type="compositionally biased region" description="Polar residues" evidence="1">
    <location>
        <begin position="69"/>
        <end position="81"/>
    </location>
</feature>
<name>A0ABW4C019_9LACO</name>
<comment type="caution">
    <text evidence="3">The sequence shown here is derived from an EMBL/GenBank/DDBJ whole genome shotgun (WGS) entry which is preliminary data.</text>
</comment>
<keyword evidence="2" id="KW-0472">Membrane</keyword>
<feature type="transmembrane region" description="Helical" evidence="2">
    <location>
        <begin position="89"/>
        <end position="110"/>
    </location>
</feature>
<accession>A0ABW4C019</accession>
<dbReference type="EMBL" id="JBHTOJ010000016">
    <property type="protein sequence ID" value="MFD1420732.1"/>
    <property type="molecule type" value="Genomic_DNA"/>
</dbReference>
<keyword evidence="4" id="KW-1185">Reference proteome</keyword>
<dbReference type="RefSeq" id="WP_223876839.1">
    <property type="nucleotide sequence ID" value="NZ_BJDL01000032.1"/>
</dbReference>
<keyword evidence="2" id="KW-0812">Transmembrane</keyword>
<evidence type="ECO:0000313" key="3">
    <source>
        <dbReference type="EMBL" id="MFD1420732.1"/>
    </source>
</evidence>
<feature type="region of interest" description="Disordered" evidence="1">
    <location>
        <begin position="40"/>
        <end position="81"/>
    </location>
</feature>
<reference evidence="4" key="1">
    <citation type="journal article" date="2019" name="Int. J. Syst. Evol. Microbiol.">
        <title>The Global Catalogue of Microorganisms (GCM) 10K type strain sequencing project: providing services to taxonomists for standard genome sequencing and annotation.</title>
        <authorList>
            <consortium name="The Broad Institute Genomics Platform"/>
            <consortium name="The Broad Institute Genome Sequencing Center for Infectious Disease"/>
            <person name="Wu L."/>
            <person name="Ma J."/>
        </authorList>
    </citation>
    <scope>NUCLEOTIDE SEQUENCE [LARGE SCALE GENOMIC DNA]</scope>
    <source>
        <strain evidence="4">CCM 8931</strain>
    </source>
</reference>
<feature type="compositionally biased region" description="Polar residues" evidence="1">
    <location>
        <begin position="42"/>
        <end position="61"/>
    </location>
</feature>
<evidence type="ECO:0000313" key="4">
    <source>
        <dbReference type="Proteomes" id="UP001597188"/>
    </source>
</evidence>
<dbReference type="Proteomes" id="UP001597188">
    <property type="component" value="Unassembled WGS sequence"/>
</dbReference>
<gene>
    <name evidence="3" type="ORF">ACFQ5L_07170</name>
</gene>
<proteinExistence type="predicted"/>
<evidence type="ECO:0000256" key="1">
    <source>
        <dbReference type="SAM" id="MobiDB-lite"/>
    </source>
</evidence>
<sequence length="120" mass="13377">MKYWRVIIIGISTLLLWAWVSPPIVSMASTADSPATIRFAGQSESSTQSASDDQLHVTETSKSSHSEPKNNQSSPHQTHGWLPQTNEQWWLSAFIGGIGLLVILISWQLITYLKKRSSLL</sequence>